<dbReference type="NCBIfam" id="TIGR00453">
    <property type="entry name" value="ispD"/>
    <property type="match status" value="1"/>
</dbReference>
<dbReference type="Proteomes" id="UP001163726">
    <property type="component" value="Chromosome"/>
</dbReference>
<sequence>MNNIAVVIPAAGSGRRMQSTIPKQYLTIKNKTVLEHTVQLLADIEQVTKIILVVSAQDSYIAQYQHHFPEKVTIVTGGQERVNSVLAGLHALNANEHNWVMVHDAARPCVLKSDILKLIDTCIGNQEGGILATPVRDTMKREQPQNDTLIPVVGKTEDRSGLWHALTPQMFMTNQLITAIEHGLLENKLITDEASAIELLQLPVRLIEADESNIKITRKSDLALAEFFLNRAI</sequence>
<dbReference type="EC" id="2.7.7.60" evidence="7"/>
<evidence type="ECO:0000313" key="8">
    <source>
        <dbReference type="EMBL" id="WAJ71170.1"/>
    </source>
</evidence>
<evidence type="ECO:0000256" key="6">
    <source>
        <dbReference type="ARBA" id="ARBA00023229"/>
    </source>
</evidence>
<dbReference type="GO" id="GO:0050518">
    <property type="term" value="F:2-C-methyl-D-erythritol 4-phosphate cytidylyltransferase activity"/>
    <property type="evidence" value="ECO:0007669"/>
    <property type="project" value="UniProtKB-EC"/>
</dbReference>
<feature type="site" description="Positions MEP for the nucleophilic attack" evidence="7">
    <location>
        <position position="215"/>
    </location>
</feature>
<evidence type="ECO:0000256" key="5">
    <source>
        <dbReference type="ARBA" id="ARBA00022695"/>
    </source>
</evidence>
<dbReference type="PROSITE" id="PS01295">
    <property type="entry name" value="ISPD"/>
    <property type="match status" value="1"/>
</dbReference>
<protein>
    <recommendedName>
        <fullName evidence="7">2-C-methyl-D-erythritol 4-phosphate cytidylyltransferase</fullName>
        <ecNumber evidence="7">2.7.7.60</ecNumber>
    </recommendedName>
    <alternativeName>
        <fullName evidence="7">4-diphosphocytidyl-2C-methyl-D-erythritol synthase</fullName>
    </alternativeName>
    <alternativeName>
        <fullName evidence="7">MEP cytidylyltransferase</fullName>
        <shortName evidence="7">MCT</shortName>
    </alternativeName>
</protein>
<name>A0ABY7ARQ1_9ALTE</name>
<reference evidence="8" key="1">
    <citation type="submission" date="2022-10" db="EMBL/GenBank/DDBJ databases">
        <title>Catenovulum adriacola sp. nov. isolated in the Harbour of Susak.</title>
        <authorList>
            <person name="Schoch T."/>
            <person name="Reich S.J."/>
            <person name="Stoeferle S."/>
            <person name="Flaiz M."/>
            <person name="Kazda M."/>
            <person name="Riedel C.U."/>
            <person name="Duerre P."/>
        </authorList>
    </citation>
    <scope>NUCLEOTIDE SEQUENCE</scope>
    <source>
        <strain evidence="8">TS8</strain>
    </source>
</reference>
<dbReference type="InterPro" id="IPR034683">
    <property type="entry name" value="IspD/TarI"/>
</dbReference>
<feature type="site" description="Positions MEP for the nucleophilic attack" evidence="7">
    <location>
        <position position="159"/>
    </location>
</feature>
<keyword evidence="9" id="KW-1185">Reference proteome</keyword>
<dbReference type="InterPro" id="IPR018294">
    <property type="entry name" value="ISPD_synthase_CS"/>
</dbReference>
<dbReference type="CDD" id="cd02516">
    <property type="entry name" value="CDP-ME_synthetase"/>
    <property type="match status" value="1"/>
</dbReference>
<evidence type="ECO:0000256" key="2">
    <source>
        <dbReference type="ARBA" id="ARBA00004787"/>
    </source>
</evidence>
<feature type="site" description="Transition state stabilizer" evidence="7">
    <location>
        <position position="16"/>
    </location>
</feature>
<gene>
    <name evidence="7 8" type="primary">ispD</name>
    <name evidence="8" type="ORF">OLW01_05015</name>
</gene>
<dbReference type="PANTHER" id="PTHR32125">
    <property type="entry name" value="2-C-METHYL-D-ERYTHRITOL 4-PHOSPHATE CYTIDYLYLTRANSFERASE, CHLOROPLASTIC"/>
    <property type="match status" value="1"/>
</dbReference>
<comment type="catalytic activity">
    <reaction evidence="1 7">
        <text>2-C-methyl-D-erythritol 4-phosphate + CTP + H(+) = 4-CDP-2-C-methyl-D-erythritol + diphosphate</text>
        <dbReference type="Rhea" id="RHEA:13429"/>
        <dbReference type="ChEBI" id="CHEBI:15378"/>
        <dbReference type="ChEBI" id="CHEBI:33019"/>
        <dbReference type="ChEBI" id="CHEBI:37563"/>
        <dbReference type="ChEBI" id="CHEBI:57823"/>
        <dbReference type="ChEBI" id="CHEBI:58262"/>
        <dbReference type="EC" id="2.7.7.60"/>
    </reaction>
</comment>
<evidence type="ECO:0000313" key="9">
    <source>
        <dbReference type="Proteomes" id="UP001163726"/>
    </source>
</evidence>
<evidence type="ECO:0000256" key="3">
    <source>
        <dbReference type="ARBA" id="ARBA00009789"/>
    </source>
</evidence>
<dbReference type="Pfam" id="PF01128">
    <property type="entry name" value="IspD"/>
    <property type="match status" value="1"/>
</dbReference>
<evidence type="ECO:0000256" key="7">
    <source>
        <dbReference type="HAMAP-Rule" id="MF_00108"/>
    </source>
</evidence>
<comment type="similarity">
    <text evidence="3 7">Belongs to the IspD/TarI cytidylyltransferase family. IspD subfamily.</text>
</comment>
<evidence type="ECO:0000256" key="4">
    <source>
        <dbReference type="ARBA" id="ARBA00022679"/>
    </source>
</evidence>
<dbReference type="InterPro" id="IPR029044">
    <property type="entry name" value="Nucleotide-diphossugar_trans"/>
</dbReference>
<comment type="function">
    <text evidence="7">Catalyzes the formation of 4-diphosphocytidyl-2-C-methyl-D-erythritol from CTP and 2-C-methyl-D-erythritol 4-phosphate (MEP).</text>
</comment>
<dbReference type="Gene3D" id="3.90.550.10">
    <property type="entry name" value="Spore Coat Polysaccharide Biosynthesis Protein SpsA, Chain A"/>
    <property type="match status" value="1"/>
</dbReference>
<feature type="site" description="Transition state stabilizer" evidence="7">
    <location>
        <position position="23"/>
    </location>
</feature>
<dbReference type="RefSeq" id="WP_268075634.1">
    <property type="nucleotide sequence ID" value="NZ_CP109965.1"/>
</dbReference>
<keyword evidence="4 7" id="KW-0808">Transferase</keyword>
<comment type="pathway">
    <text evidence="2 7">Isoprenoid biosynthesis; isopentenyl diphosphate biosynthesis via DXP pathway; isopentenyl diphosphate from 1-deoxy-D-xylulose 5-phosphate: step 2/6.</text>
</comment>
<organism evidence="8 9">
    <name type="scientific">Catenovulum adriaticum</name>
    <dbReference type="NCBI Taxonomy" id="2984846"/>
    <lineage>
        <taxon>Bacteria</taxon>
        <taxon>Pseudomonadati</taxon>
        <taxon>Pseudomonadota</taxon>
        <taxon>Gammaproteobacteria</taxon>
        <taxon>Alteromonadales</taxon>
        <taxon>Alteromonadaceae</taxon>
        <taxon>Catenovulum</taxon>
    </lineage>
</organism>
<accession>A0ABY7ARQ1</accession>
<proteinExistence type="inferred from homology"/>
<dbReference type="InterPro" id="IPR001228">
    <property type="entry name" value="IspD"/>
</dbReference>
<dbReference type="SUPFAM" id="SSF53448">
    <property type="entry name" value="Nucleotide-diphospho-sugar transferases"/>
    <property type="match status" value="1"/>
</dbReference>
<dbReference type="HAMAP" id="MF_00108">
    <property type="entry name" value="IspD"/>
    <property type="match status" value="1"/>
</dbReference>
<evidence type="ECO:0000256" key="1">
    <source>
        <dbReference type="ARBA" id="ARBA00001282"/>
    </source>
</evidence>
<dbReference type="EMBL" id="CP109965">
    <property type="protein sequence ID" value="WAJ71170.1"/>
    <property type="molecule type" value="Genomic_DNA"/>
</dbReference>
<dbReference type="InterPro" id="IPR050088">
    <property type="entry name" value="IspD/TarI_cytidylyltransf_bact"/>
</dbReference>
<keyword evidence="5 7" id="KW-0548">Nucleotidyltransferase</keyword>
<keyword evidence="6 7" id="KW-0414">Isoprene biosynthesis</keyword>
<dbReference type="PANTHER" id="PTHR32125:SF4">
    <property type="entry name" value="2-C-METHYL-D-ERYTHRITOL 4-PHOSPHATE CYTIDYLYLTRANSFERASE, CHLOROPLASTIC"/>
    <property type="match status" value="1"/>
</dbReference>